<proteinExistence type="predicted"/>
<evidence type="ECO:0000313" key="1">
    <source>
        <dbReference type="EMBL" id="SFG63836.1"/>
    </source>
</evidence>
<name>A0A1I2TN07_9BACL</name>
<reference evidence="2" key="1">
    <citation type="submission" date="2016-10" db="EMBL/GenBank/DDBJ databases">
        <authorList>
            <person name="Varghese N."/>
            <person name="Submissions S."/>
        </authorList>
    </citation>
    <scope>NUCLEOTIDE SEQUENCE [LARGE SCALE GENOMIC DNA]</scope>
    <source>
        <strain evidence="2">ATCC 700379</strain>
    </source>
</reference>
<gene>
    <name evidence="1" type="ORF">SAMN02982927_02311</name>
</gene>
<accession>A0A1I2TN07</accession>
<organism evidence="1 2">
    <name type="scientific">Sporolactobacillus nakayamae</name>
    <dbReference type="NCBI Taxonomy" id="269670"/>
    <lineage>
        <taxon>Bacteria</taxon>
        <taxon>Bacillati</taxon>
        <taxon>Bacillota</taxon>
        <taxon>Bacilli</taxon>
        <taxon>Bacillales</taxon>
        <taxon>Sporolactobacillaceae</taxon>
        <taxon>Sporolactobacillus</taxon>
    </lineage>
</organism>
<evidence type="ECO:0000313" key="2">
    <source>
        <dbReference type="Proteomes" id="UP000198752"/>
    </source>
</evidence>
<dbReference type="AlphaFoldDB" id="A0A1I2TN07"/>
<protein>
    <submittedName>
        <fullName evidence="1">Uncharacterized protein</fullName>
    </submittedName>
</protein>
<sequence length="49" mass="5732">MAPQAKVVTRIPTPFKSMMMLLRGVFIFTIFKEEFTHEHRESAIQADIH</sequence>
<keyword evidence="2" id="KW-1185">Reference proteome</keyword>
<dbReference type="EMBL" id="FOOY01000015">
    <property type="protein sequence ID" value="SFG63836.1"/>
    <property type="molecule type" value="Genomic_DNA"/>
</dbReference>
<dbReference type="Proteomes" id="UP000198752">
    <property type="component" value="Unassembled WGS sequence"/>
</dbReference>